<evidence type="ECO:0000256" key="4">
    <source>
        <dbReference type="ARBA" id="ARBA00022741"/>
    </source>
</evidence>
<evidence type="ECO:0000256" key="7">
    <source>
        <dbReference type="ARBA" id="ARBA00022806"/>
    </source>
</evidence>
<comment type="caution">
    <text evidence="16">The sequence shown here is derived from an EMBL/GenBank/DDBJ whole genome shotgun (WGS) entry which is preliminary data.</text>
</comment>
<name>A0A0C2R5V6_9BACL</name>
<dbReference type="GO" id="GO:0003690">
    <property type="term" value="F:double-stranded DNA binding"/>
    <property type="evidence" value="ECO:0007669"/>
    <property type="project" value="UniProtKB-UniRule"/>
</dbReference>
<proteinExistence type="inferred from homology"/>
<feature type="binding site" evidence="14">
    <location>
        <position position="1120"/>
    </location>
    <ligand>
        <name>[4Fe-4S] cluster</name>
        <dbReference type="ChEBI" id="CHEBI:49883"/>
    </ligand>
</feature>
<keyword evidence="12 14" id="KW-0238">DNA-binding</keyword>
<evidence type="ECO:0000256" key="6">
    <source>
        <dbReference type="ARBA" id="ARBA00022801"/>
    </source>
</evidence>
<keyword evidence="6 14" id="KW-0378">Hydrolase</keyword>
<dbReference type="PANTHER" id="PTHR30591:SF1">
    <property type="entry name" value="RECBCD ENZYME SUBUNIT RECC"/>
    <property type="match status" value="1"/>
</dbReference>
<gene>
    <name evidence="14" type="primary">addB</name>
    <name evidence="16" type="ORF">KP78_19890</name>
</gene>
<dbReference type="RefSeq" id="WP_041088329.1">
    <property type="nucleotide sequence ID" value="NZ_JXRP01000017.1"/>
</dbReference>
<dbReference type="GO" id="GO:0004386">
    <property type="term" value="F:helicase activity"/>
    <property type="evidence" value="ECO:0007669"/>
    <property type="project" value="UniProtKB-KW"/>
</dbReference>
<dbReference type="Pfam" id="PF21445">
    <property type="entry name" value="ADDB_N"/>
    <property type="match status" value="1"/>
</dbReference>
<evidence type="ECO:0000256" key="1">
    <source>
        <dbReference type="ARBA" id="ARBA00022485"/>
    </source>
</evidence>
<dbReference type="GO" id="GO:0008409">
    <property type="term" value="F:5'-3' exonuclease activity"/>
    <property type="evidence" value="ECO:0007669"/>
    <property type="project" value="UniProtKB-UniRule"/>
</dbReference>
<dbReference type="SUPFAM" id="SSF52540">
    <property type="entry name" value="P-loop containing nucleoside triphosphate hydrolases"/>
    <property type="match status" value="1"/>
</dbReference>
<evidence type="ECO:0000256" key="5">
    <source>
        <dbReference type="ARBA" id="ARBA00022763"/>
    </source>
</evidence>
<dbReference type="GO" id="GO:0005524">
    <property type="term" value="F:ATP binding"/>
    <property type="evidence" value="ECO:0007669"/>
    <property type="project" value="UniProtKB-UniRule"/>
</dbReference>
<evidence type="ECO:0000256" key="2">
    <source>
        <dbReference type="ARBA" id="ARBA00022722"/>
    </source>
</evidence>
<dbReference type="InterPro" id="IPR027417">
    <property type="entry name" value="P-loop_NTPase"/>
</dbReference>
<keyword evidence="8 14" id="KW-0269">Exonuclease</keyword>
<sequence>MALIIKLGRAGSGKTAAIMKNIQNKLKEEPNGHPIVLLVPEQMTFQSEYRLATAPGVHGMIRAQVYSFKRLAWRVLQDTGGASRQHINSTGVNMLIRKIMNEQQDQLSLFGRAAKKHGFIQHVENMLTEFRRYCIKPDDLLQQTADLSTMNAPKSLVDKLHDLERIYRAFDDQLTGKYIDAEDYFRLLAEKVSHSRWIQEAEIYIDGFHSFTPQEYLVLGELMRTSKEVTIALTLDQPGADETSLFRQTSETYERIRELSKEHGISVTVEKINDEGQQRFTEGSLACLEKEFDRRPGIAFQEDSRLVLLEASNRRAEVEGIAREIRRLAREEGYRYKDMAMLIRNGQAYHDLIEPVFHDYEIPYFIDQKRTMLNHPLVELIRSSLEIITKNWRYEPVFRAVKTELLFSDMTSVSNVRQQMDRLENYVLALGVQGDRWIKQDRFRYRRFKGLDFVDSPQTDEELRIEEDLNEARAIIIEPIQRLSKRMDRSVTVREKSRTLYQFLDELYIPEKLEQLVMAAEEKGDLIRAREHDQVWDAIMDLLNQLVEMLGEEEMDTKNFADLLDAGLEVLNFSLVPPAIDQVIVADMDLSRLPDIRAAFIMGVNDGVMPQRIQDDGVLAEDDREWLERSGLNLAPSARKKLLDEDFLAYRAFTSAADWLFVSFPIADEEGKAMLASPYIKKLQQLLPMHTRKLLLNDPVELPIEDQLDYICHPTPTASYLTTQLQQMKRHYKMSERWWDVYNFYVQDDLWHESSKRILSSLFYQNRTQPLSPSTTKELYGESILASVSRMERLNSCAFSHFSSHGLKLQERSVYRLEAPNIGELFHAALKWISEQLLKRGIAWPSLSKQQCMQLAKEAVAYLAPKLQHEILLSSNRYHYIARKLESVIGQASFILSEHARSSGFVPIRVEVGFGPRQELPPLSFTLSNGTKMQLQGRIDRVDTASLDDKVYLRVIDYKSSARDLDFTEIYYGLSLQMLTYLDIVLANSKQLVKTEADPAGILYFHLHNPMIKSKKRLTMEEIEQELFKQYKMKGLVLGDAEAVKLMDQTLEQGQSSIVSAGLKKDGTLRSDSKTASKQEFQAMRNHTRNLFQSSGDRLMNGDVSIDPYEFKKRTPCQFCSYRSVCQFDPALENNEYRRLIPKKPEDLLMTVREEEWQLDTN</sequence>
<evidence type="ECO:0000256" key="12">
    <source>
        <dbReference type="ARBA" id="ARBA00023125"/>
    </source>
</evidence>
<dbReference type="InterPro" id="IPR011604">
    <property type="entry name" value="PDDEXK-like_dom_sf"/>
</dbReference>
<keyword evidence="9 14" id="KW-0067">ATP-binding</keyword>
<dbReference type="PANTHER" id="PTHR30591">
    <property type="entry name" value="RECBCD ENZYME SUBUNIT RECC"/>
    <property type="match status" value="1"/>
</dbReference>
<dbReference type="Proteomes" id="UP000031938">
    <property type="component" value="Unassembled WGS sequence"/>
</dbReference>
<comment type="function">
    <text evidence="14">The heterodimer acts as both an ATP-dependent DNA helicase and an ATP-dependent, dual-direction single-stranded exonuclease. Recognizes the chi site generating a DNA molecule suitable for the initiation of homologous recombination. The AddB subunit has 5' -&gt; 3' nuclease activity but not helicase activity.</text>
</comment>
<keyword evidence="1 14" id="KW-0004">4Fe-4S</keyword>
<evidence type="ECO:0000256" key="3">
    <source>
        <dbReference type="ARBA" id="ARBA00022723"/>
    </source>
</evidence>
<evidence type="ECO:0000256" key="14">
    <source>
        <dbReference type="HAMAP-Rule" id="MF_01452"/>
    </source>
</evidence>
<dbReference type="GO" id="GO:0000724">
    <property type="term" value="P:double-strand break repair via homologous recombination"/>
    <property type="evidence" value="ECO:0007669"/>
    <property type="project" value="UniProtKB-UniRule"/>
</dbReference>
<dbReference type="Pfam" id="PF12705">
    <property type="entry name" value="PDDEXK_1"/>
    <property type="match status" value="1"/>
</dbReference>
<dbReference type="EMBL" id="JXRP01000017">
    <property type="protein sequence ID" value="KIL45640.1"/>
    <property type="molecule type" value="Genomic_DNA"/>
</dbReference>
<evidence type="ECO:0000313" key="17">
    <source>
        <dbReference type="Proteomes" id="UP000031938"/>
    </source>
</evidence>
<keyword evidence="11 14" id="KW-0411">Iron-sulfur</keyword>
<dbReference type="NCBIfam" id="TIGR02773">
    <property type="entry name" value="addB_Gpos"/>
    <property type="match status" value="1"/>
</dbReference>
<keyword evidence="2 14" id="KW-0540">Nuclease</keyword>
<dbReference type="PROSITE" id="PS51217">
    <property type="entry name" value="UVRD_HELICASE_CTER"/>
    <property type="match status" value="1"/>
</dbReference>
<comment type="miscellaneous">
    <text evidence="14">Despite having conserved helicase domains, this subunit does not have helicase activity.</text>
</comment>
<keyword evidence="3 14" id="KW-0479">Metal-binding</keyword>
<comment type="cofactor">
    <cofactor evidence="14">
        <name>[4Fe-4S] cluster</name>
        <dbReference type="ChEBI" id="CHEBI:49883"/>
    </cofactor>
    <text evidence="14">Binds 1 [4Fe-4S] cluster.</text>
</comment>
<dbReference type="InterPro" id="IPR049035">
    <property type="entry name" value="ADDB_N"/>
</dbReference>
<dbReference type="GO" id="GO:0051539">
    <property type="term" value="F:4 iron, 4 sulfur cluster binding"/>
    <property type="evidence" value="ECO:0007669"/>
    <property type="project" value="UniProtKB-KW"/>
</dbReference>
<feature type="domain" description="UvrD-like helicase C-terminal" evidence="15">
    <location>
        <begin position="275"/>
        <end position="581"/>
    </location>
</feature>
<evidence type="ECO:0000259" key="15">
    <source>
        <dbReference type="PROSITE" id="PS51217"/>
    </source>
</evidence>
<protein>
    <recommendedName>
        <fullName evidence="14">ATP-dependent helicase/deoxyribonuclease subunit B</fullName>
        <ecNumber evidence="14">3.1.-.-</ecNumber>
    </recommendedName>
    <alternativeName>
        <fullName evidence="14">ATP-dependent helicase/nuclease subunit AddB</fullName>
    </alternativeName>
</protein>
<evidence type="ECO:0000256" key="13">
    <source>
        <dbReference type="ARBA" id="ARBA00023204"/>
    </source>
</evidence>
<organism evidence="16 17">
    <name type="scientific">Jeotgalibacillus soli</name>
    <dbReference type="NCBI Taxonomy" id="889306"/>
    <lineage>
        <taxon>Bacteria</taxon>
        <taxon>Bacillati</taxon>
        <taxon>Bacillota</taxon>
        <taxon>Bacilli</taxon>
        <taxon>Bacillales</taxon>
        <taxon>Caryophanaceae</taxon>
        <taxon>Jeotgalibacillus</taxon>
    </lineage>
</organism>
<dbReference type="OrthoDB" id="9758506at2"/>
<keyword evidence="4 14" id="KW-0547">Nucleotide-binding</keyword>
<comment type="cofactor">
    <cofactor evidence="14">
        <name>Mg(2+)</name>
        <dbReference type="ChEBI" id="CHEBI:18420"/>
    </cofactor>
</comment>
<feature type="binding site" evidence="14">
    <location>
        <position position="797"/>
    </location>
    <ligand>
        <name>[4Fe-4S] cluster</name>
        <dbReference type="ChEBI" id="CHEBI:49883"/>
    </ligand>
</feature>
<comment type="subunit">
    <text evidence="14">Heterodimer of AddA and AddB.</text>
</comment>
<evidence type="ECO:0000256" key="11">
    <source>
        <dbReference type="ARBA" id="ARBA00023014"/>
    </source>
</evidence>
<reference evidence="16 17" key="1">
    <citation type="submission" date="2015-01" db="EMBL/GenBank/DDBJ databases">
        <title>Genome sequencing of Jeotgalibacillus soli.</title>
        <authorList>
            <person name="Goh K.M."/>
            <person name="Chan K.-G."/>
            <person name="Yaakop A.S."/>
            <person name="Ee R."/>
            <person name="Gan H.M."/>
            <person name="Chan C.S."/>
        </authorList>
    </citation>
    <scope>NUCLEOTIDE SEQUENCE [LARGE SCALE GENOMIC DNA]</scope>
    <source>
        <strain evidence="16 17">P9</strain>
    </source>
</reference>
<keyword evidence="7 14" id="KW-0347">Helicase</keyword>
<comment type="similarity">
    <text evidence="14">Belongs to the helicase family. AddB/RexB type 1 subfamily.</text>
</comment>
<feature type="binding site" evidence="14">
    <location>
        <position position="1126"/>
    </location>
    <ligand>
        <name>[4Fe-4S] cluster</name>
        <dbReference type="ChEBI" id="CHEBI:49883"/>
    </ligand>
</feature>
<dbReference type="Gene3D" id="6.10.140.1030">
    <property type="match status" value="1"/>
</dbReference>
<dbReference type="PATRIC" id="fig|889306.3.peg.2007"/>
<keyword evidence="5 14" id="KW-0227">DNA damage</keyword>
<evidence type="ECO:0000313" key="16">
    <source>
        <dbReference type="EMBL" id="KIL45640.1"/>
    </source>
</evidence>
<dbReference type="AlphaFoldDB" id="A0A0C2R5V6"/>
<dbReference type="Pfam" id="PF13361">
    <property type="entry name" value="UvrD_C"/>
    <property type="match status" value="1"/>
</dbReference>
<dbReference type="GO" id="GO:0046872">
    <property type="term" value="F:metal ion binding"/>
    <property type="evidence" value="ECO:0007669"/>
    <property type="project" value="UniProtKB-KW"/>
</dbReference>
<dbReference type="HAMAP" id="MF_01452">
    <property type="entry name" value="AddB_type1"/>
    <property type="match status" value="1"/>
</dbReference>
<dbReference type="STRING" id="889306.KP78_19890"/>
<keyword evidence="13 14" id="KW-0234">DNA repair</keyword>
<feature type="binding site" evidence="14">
    <location>
        <position position="1117"/>
    </location>
    <ligand>
        <name>[4Fe-4S] cluster</name>
        <dbReference type="ChEBI" id="CHEBI:49883"/>
    </ligand>
</feature>
<evidence type="ECO:0000256" key="10">
    <source>
        <dbReference type="ARBA" id="ARBA00023004"/>
    </source>
</evidence>
<dbReference type="InterPro" id="IPR014140">
    <property type="entry name" value="DNA_helicase_suAddB"/>
</dbReference>
<accession>A0A0C2R5V6</accession>
<dbReference type="Gene3D" id="3.40.50.300">
    <property type="entry name" value="P-loop containing nucleotide triphosphate hydrolases"/>
    <property type="match status" value="3"/>
</dbReference>
<evidence type="ECO:0000256" key="8">
    <source>
        <dbReference type="ARBA" id="ARBA00022839"/>
    </source>
</evidence>
<keyword evidence="10 14" id="KW-0408">Iron</keyword>
<dbReference type="Gene3D" id="3.90.320.10">
    <property type="match status" value="1"/>
</dbReference>
<keyword evidence="17" id="KW-1185">Reference proteome</keyword>
<dbReference type="EC" id="3.1.-.-" evidence="14"/>
<evidence type="ECO:0000256" key="9">
    <source>
        <dbReference type="ARBA" id="ARBA00022840"/>
    </source>
</evidence>
<dbReference type="InterPro" id="IPR038726">
    <property type="entry name" value="PDDEXK_AddAB-type"/>
</dbReference>
<dbReference type="InterPro" id="IPR014017">
    <property type="entry name" value="DNA_helicase_UvrD-like_C"/>
</dbReference>